<dbReference type="Pfam" id="PF00067">
    <property type="entry name" value="p450"/>
    <property type="match status" value="1"/>
</dbReference>
<evidence type="ECO:0000256" key="10">
    <source>
        <dbReference type="RuleBase" id="RU000461"/>
    </source>
</evidence>
<dbReference type="PRINTS" id="PR00385">
    <property type="entry name" value="P450"/>
</dbReference>
<keyword evidence="8 10" id="KW-0503">Monooxygenase</keyword>
<evidence type="ECO:0000256" key="11">
    <source>
        <dbReference type="SAM" id="SignalP"/>
    </source>
</evidence>
<evidence type="ECO:0000256" key="4">
    <source>
        <dbReference type="ARBA" id="ARBA00022617"/>
    </source>
</evidence>
<feature type="chain" id="PRO_5020353626" evidence="11">
    <location>
        <begin position="17"/>
        <end position="498"/>
    </location>
</feature>
<keyword evidence="4 9" id="KW-0349">Heme</keyword>
<evidence type="ECO:0000313" key="13">
    <source>
        <dbReference type="Proteomes" id="UP000297245"/>
    </source>
</evidence>
<sequence length="498" mass="56331">MNYLILATLLVPCALYFRHYLTRQSRLPLPPSPSGLPIVGNIFELAGDNFYKQALEWSDEWGSDIISFNIFGKTTIILNSLKAASDLFDKRGSNYLDRPDMPMIVDLMGWDWTMALFRSGQRWKEHRRVFHHNYNEPINVTDNRNLQLPIVKELLERLLRSPDDFQAHIRLHAAAIIMKRTYGHHVEDKDDPFVRLADDASRSTSEAAVPGTFYVDFFPNLKYVPEWMPGARFQRQAQKWRKLSTDMLNVPFNMVKEKMKRGSAEPCFVSSCLEMNSDGPSEEIIRNVAAVSYAAGNVAVELIFILAMTLHPEVQKRAQMEIDSVTGGLRLPTFDDRANLPYLNAVLKETPRWQPVLPLALPHRAIKQDQYKGYYIPANATVIGNAWAILHDKNMFPEPDSFKPERFINDPSLSDPADIAAFGFGRRVCAGKGMAIDSVWIVMASILAVLDISKAVDETGNEITPLVALVPESIKHPVPFKCHIKARSEAAMALLHLD</sequence>
<evidence type="ECO:0000256" key="2">
    <source>
        <dbReference type="ARBA" id="ARBA00005179"/>
    </source>
</evidence>
<dbReference type="GO" id="GO:0005506">
    <property type="term" value="F:iron ion binding"/>
    <property type="evidence" value="ECO:0007669"/>
    <property type="project" value="InterPro"/>
</dbReference>
<evidence type="ECO:0000256" key="8">
    <source>
        <dbReference type="ARBA" id="ARBA00023033"/>
    </source>
</evidence>
<dbReference type="PRINTS" id="PR00463">
    <property type="entry name" value="EP450I"/>
</dbReference>
<accession>A0A4S8L7M7</accession>
<keyword evidence="7 9" id="KW-0408">Iron</keyword>
<evidence type="ECO:0000256" key="9">
    <source>
        <dbReference type="PIRSR" id="PIRSR602401-1"/>
    </source>
</evidence>
<dbReference type="InterPro" id="IPR036396">
    <property type="entry name" value="Cyt_P450_sf"/>
</dbReference>
<comment type="cofactor">
    <cofactor evidence="1 9">
        <name>heme</name>
        <dbReference type="ChEBI" id="CHEBI:30413"/>
    </cofactor>
</comment>
<dbReference type="SUPFAM" id="SSF48264">
    <property type="entry name" value="Cytochrome P450"/>
    <property type="match status" value="1"/>
</dbReference>
<dbReference type="AlphaFoldDB" id="A0A4S8L7M7"/>
<keyword evidence="6 10" id="KW-0560">Oxidoreductase</keyword>
<dbReference type="InterPro" id="IPR002401">
    <property type="entry name" value="Cyt_P450_E_grp-I"/>
</dbReference>
<comment type="similarity">
    <text evidence="3 10">Belongs to the cytochrome P450 family.</text>
</comment>
<dbReference type="CDD" id="cd11065">
    <property type="entry name" value="CYP64-like"/>
    <property type="match status" value="1"/>
</dbReference>
<keyword evidence="11" id="KW-0732">Signal</keyword>
<dbReference type="PROSITE" id="PS00086">
    <property type="entry name" value="CYTOCHROME_P450"/>
    <property type="match status" value="1"/>
</dbReference>
<protein>
    <submittedName>
        <fullName evidence="12">Cytochrome P450</fullName>
    </submittedName>
</protein>
<dbReference type="InterPro" id="IPR001128">
    <property type="entry name" value="Cyt_P450"/>
</dbReference>
<evidence type="ECO:0000256" key="1">
    <source>
        <dbReference type="ARBA" id="ARBA00001971"/>
    </source>
</evidence>
<feature type="binding site" description="axial binding residue" evidence="9">
    <location>
        <position position="429"/>
    </location>
    <ligand>
        <name>heme</name>
        <dbReference type="ChEBI" id="CHEBI:30413"/>
    </ligand>
    <ligandPart>
        <name>Fe</name>
        <dbReference type="ChEBI" id="CHEBI:18248"/>
    </ligandPart>
</feature>
<dbReference type="Gene3D" id="1.10.630.10">
    <property type="entry name" value="Cytochrome P450"/>
    <property type="match status" value="1"/>
</dbReference>
<dbReference type="Proteomes" id="UP000297245">
    <property type="component" value="Unassembled WGS sequence"/>
</dbReference>
<keyword evidence="13" id="KW-1185">Reference proteome</keyword>
<dbReference type="GO" id="GO:0020037">
    <property type="term" value="F:heme binding"/>
    <property type="evidence" value="ECO:0007669"/>
    <property type="project" value="InterPro"/>
</dbReference>
<evidence type="ECO:0000256" key="6">
    <source>
        <dbReference type="ARBA" id="ARBA00023002"/>
    </source>
</evidence>
<evidence type="ECO:0000256" key="3">
    <source>
        <dbReference type="ARBA" id="ARBA00010617"/>
    </source>
</evidence>
<evidence type="ECO:0000313" key="12">
    <source>
        <dbReference type="EMBL" id="THU84659.1"/>
    </source>
</evidence>
<gene>
    <name evidence="12" type="ORF">K435DRAFT_687077</name>
</gene>
<dbReference type="OrthoDB" id="2789670at2759"/>
<evidence type="ECO:0000256" key="5">
    <source>
        <dbReference type="ARBA" id="ARBA00022723"/>
    </source>
</evidence>
<organism evidence="12 13">
    <name type="scientific">Dendrothele bispora (strain CBS 962.96)</name>
    <dbReference type="NCBI Taxonomy" id="1314807"/>
    <lineage>
        <taxon>Eukaryota</taxon>
        <taxon>Fungi</taxon>
        <taxon>Dikarya</taxon>
        <taxon>Basidiomycota</taxon>
        <taxon>Agaricomycotina</taxon>
        <taxon>Agaricomycetes</taxon>
        <taxon>Agaricomycetidae</taxon>
        <taxon>Agaricales</taxon>
        <taxon>Agaricales incertae sedis</taxon>
        <taxon>Dendrothele</taxon>
    </lineage>
</organism>
<dbReference type="GO" id="GO:0004497">
    <property type="term" value="F:monooxygenase activity"/>
    <property type="evidence" value="ECO:0007669"/>
    <property type="project" value="UniProtKB-KW"/>
</dbReference>
<dbReference type="PANTHER" id="PTHR46300">
    <property type="entry name" value="P450, PUTATIVE (EUROFUNG)-RELATED-RELATED"/>
    <property type="match status" value="1"/>
</dbReference>
<dbReference type="EMBL" id="ML179586">
    <property type="protein sequence ID" value="THU84659.1"/>
    <property type="molecule type" value="Genomic_DNA"/>
</dbReference>
<reference evidence="12 13" key="1">
    <citation type="journal article" date="2019" name="Nat. Ecol. Evol.">
        <title>Megaphylogeny resolves global patterns of mushroom evolution.</title>
        <authorList>
            <person name="Varga T."/>
            <person name="Krizsan K."/>
            <person name="Foldi C."/>
            <person name="Dima B."/>
            <person name="Sanchez-Garcia M."/>
            <person name="Sanchez-Ramirez S."/>
            <person name="Szollosi G.J."/>
            <person name="Szarkandi J.G."/>
            <person name="Papp V."/>
            <person name="Albert L."/>
            <person name="Andreopoulos W."/>
            <person name="Angelini C."/>
            <person name="Antonin V."/>
            <person name="Barry K.W."/>
            <person name="Bougher N.L."/>
            <person name="Buchanan P."/>
            <person name="Buyck B."/>
            <person name="Bense V."/>
            <person name="Catcheside P."/>
            <person name="Chovatia M."/>
            <person name="Cooper J."/>
            <person name="Damon W."/>
            <person name="Desjardin D."/>
            <person name="Finy P."/>
            <person name="Geml J."/>
            <person name="Haridas S."/>
            <person name="Hughes K."/>
            <person name="Justo A."/>
            <person name="Karasinski D."/>
            <person name="Kautmanova I."/>
            <person name="Kiss B."/>
            <person name="Kocsube S."/>
            <person name="Kotiranta H."/>
            <person name="LaButti K.M."/>
            <person name="Lechner B.E."/>
            <person name="Liimatainen K."/>
            <person name="Lipzen A."/>
            <person name="Lukacs Z."/>
            <person name="Mihaltcheva S."/>
            <person name="Morgado L.N."/>
            <person name="Niskanen T."/>
            <person name="Noordeloos M.E."/>
            <person name="Ohm R.A."/>
            <person name="Ortiz-Santana B."/>
            <person name="Ovrebo C."/>
            <person name="Racz N."/>
            <person name="Riley R."/>
            <person name="Savchenko A."/>
            <person name="Shiryaev A."/>
            <person name="Soop K."/>
            <person name="Spirin V."/>
            <person name="Szebenyi C."/>
            <person name="Tomsovsky M."/>
            <person name="Tulloss R.E."/>
            <person name="Uehling J."/>
            <person name="Grigoriev I.V."/>
            <person name="Vagvolgyi C."/>
            <person name="Papp T."/>
            <person name="Martin F.M."/>
            <person name="Miettinen O."/>
            <person name="Hibbett D.S."/>
            <person name="Nagy L.G."/>
        </authorList>
    </citation>
    <scope>NUCLEOTIDE SEQUENCE [LARGE SCALE GENOMIC DNA]</scope>
    <source>
        <strain evidence="12 13">CBS 962.96</strain>
    </source>
</reference>
<comment type="pathway">
    <text evidence="2">Secondary metabolite biosynthesis.</text>
</comment>
<proteinExistence type="inferred from homology"/>
<dbReference type="InterPro" id="IPR050364">
    <property type="entry name" value="Cytochrome_P450_fung"/>
</dbReference>
<keyword evidence="5 9" id="KW-0479">Metal-binding</keyword>
<dbReference type="PANTHER" id="PTHR46300:SF7">
    <property type="entry name" value="P450, PUTATIVE (EUROFUNG)-RELATED"/>
    <property type="match status" value="1"/>
</dbReference>
<dbReference type="GO" id="GO:0016705">
    <property type="term" value="F:oxidoreductase activity, acting on paired donors, with incorporation or reduction of molecular oxygen"/>
    <property type="evidence" value="ECO:0007669"/>
    <property type="project" value="InterPro"/>
</dbReference>
<evidence type="ECO:0000256" key="7">
    <source>
        <dbReference type="ARBA" id="ARBA00023004"/>
    </source>
</evidence>
<dbReference type="InterPro" id="IPR017972">
    <property type="entry name" value="Cyt_P450_CS"/>
</dbReference>
<feature type="signal peptide" evidence="11">
    <location>
        <begin position="1"/>
        <end position="16"/>
    </location>
</feature>
<name>A0A4S8L7M7_DENBC</name>